<dbReference type="PANTHER" id="PTHR36167:SF3">
    <property type="entry name" value="C2H2 FINGER DOMAIN TRANSCRIPTION FACTOR (EUROFUNG)-RELATED"/>
    <property type="match status" value="1"/>
</dbReference>
<evidence type="ECO:0000256" key="1">
    <source>
        <dbReference type="SAM" id="Coils"/>
    </source>
</evidence>
<dbReference type="OrthoDB" id="3045089at2759"/>
<dbReference type="EMBL" id="KB445641">
    <property type="protein sequence ID" value="EMD65724.1"/>
    <property type="molecule type" value="Genomic_DNA"/>
</dbReference>
<accession>M2RG37</accession>
<dbReference type="PANTHER" id="PTHR36167">
    <property type="entry name" value="C2H2 FINGER DOMAIN TRANSCRIPTION FACTOR (EUROFUNG)-RELATED"/>
    <property type="match status" value="1"/>
</dbReference>
<dbReference type="AlphaFoldDB" id="M2RG37"/>
<feature type="compositionally biased region" description="Basic residues" evidence="2">
    <location>
        <begin position="435"/>
        <end position="453"/>
    </location>
</feature>
<keyword evidence="1" id="KW-0175">Coiled coil</keyword>
<dbReference type="Proteomes" id="UP000016934">
    <property type="component" value="Unassembled WGS sequence"/>
</dbReference>
<feature type="coiled-coil region" evidence="1">
    <location>
        <begin position="623"/>
        <end position="654"/>
    </location>
</feature>
<feature type="compositionally biased region" description="Low complexity" evidence="2">
    <location>
        <begin position="835"/>
        <end position="848"/>
    </location>
</feature>
<proteinExistence type="predicted"/>
<feature type="compositionally biased region" description="Pro residues" evidence="2">
    <location>
        <begin position="546"/>
        <end position="559"/>
    </location>
</feature>
<sequence length="1183" mass="134042">MAEAIGIVASAITIGASAAQLSLALFDVAHTIKNAPKQIADIAEEFSLVSESLQTLADIIRANRDLCKPALFRNTHTIISRYKQVDAEIKKLIDTPRKLAGLQWYINKPKAKGLLKKVEGIKTALILELNIIRLAREEFTRPHTETDPSISVGLPTNFNRFRKVVESAVQANRKVVENAQQDDKDSGTGKRKYTNAELDIWKEGSFDTATWLYHLVFSPDIPYSSEADAETCEDHQASVADESLSSEEDSTSHIQDEASDEKSLIVWNKQTEPSLVVDRLLSSWTTLSSDQITHSAANQDDDEWREDLLRNIEEVKKEDELSFDQWELQNEPVKSDDEDFKSIDDDSLSGITMPTYNFHSNTRNHRSRSVPKPDDDDDDDSWSFKPGKSPVRRDVRSDQPIIHIYTTARARPKRSSDEHRVRWKEDMSPIERSRSRSRSRPPPHHQRQLRYKKASYTDNESITSRVHNLNKDRTTSTKGKPTSSFSNTTTSSYNPFDPKSTPSHDHFEQVPSWQEPVSAFQQGPSNPFNHSVDPRAYRSSAAPPHYVSPPPPPQPPPSQYHPNTSFKDTHTSPPPPPARAYPEKQSNEAETAAKEKAIVIAIEKLLEKRGQDNQLDPNEPRFLKLMELLTAQQEREAQNERERANAAIEAQMKLMQAMHDKDNERLKQLESIVEDKRGIEVALQTIWKKEAEKMVQEARDSAIKEMVERQALVAKTRDAERQTQKENEVRAAKERERLERNHQKEIKRYQDLLRGFQEQQLKVEQDAQQPIRRTRIAEGNRSVDVMEYSTDRRNPFLSSSSHLRSLQHGFAQFGTNLKPPSAQPQRPRHSRHNSFRSSTSSIQSSHASIGTGNMSNATESSQQLVIFPAEADRASRQIAKLQTSLAAHGIDSTFEDPEEDPGNQLIPYNYDESGDQLVRSTIFWEAAMISLGSELLLTMKQAGWRPAYTRTSEKGQTHFLGSQPVHAYFFSPDYKPQFSPSSKSSSKETIIIQKSLVEEYALIELGFEFEANNSGVYVLDGRLTYKDIESLVERSFLMRENNYRRRHRQLQWHYDKGTKKASSPRTDRPYTPSVSSTASIYSGDGGHTSCPDSDTDTEGKQSSRATTFARYDHSDDDGDHASTRSRSSRGGSPVKSPSIVSWESKSTNPFRKHMIQAKEVNDTVKPQSPSVSIWDGPVPESLV</sequence>
<feature type="compositionally biased region" description="Polar residues" evidence="2">
    <location>
        <begin position="1139"/>
        <end position="1149"/>
    </location>
</feature>
<dbReference type="InterPro" id="IPR058348">
    <property type="entry name" value="DUF8035"/>
</dbReference>
<feature type="region of interest" description="Disordered" evidence="2">
    <location>
        <begin position="812"/>
        <end position="856"/>
    </location>
</feature>
<dbReference type="HOGENOM" id="CLU_273523_0_0_1"/>
<evidence type="ECO:0000259" key="3">
    <source>
        <dbReference type="Pfam" id="PF26118"/>
    </source>
</evidence>
<dbReference type="GO" id="GO:0006355">
    <property type="term" value="P:regulation of DNA-templated transcription"/>
    <property type="evidence" value="ECO:0007669"/>
    <property type="project" value="InterPro"/>
</dbReference>
<feature type="compositionally biased region" description="Basic and acidic residues" evidence="2">
    <location>
        <begin position="581"/>
        <end position="592"/>
    </location>
</feature>
<feature type="compositionally biased region" description="Polar residues" evidence="2">
    <location>
        <begin position="349"/>
        <end position="361"/>
    </location>
</feature>
<reference evidence="4 5" key="1">
    <citation type="journal article" date="2012" name="PLoS Pathog.">
        <title>Diverse lifestyles and strategies of plant pathogenesis encoded in the genomes of eighteen Dothideomycetes fungi.</title>
        <authorList>
            <person name="Ohm R.A."/>
            <person name="Feau N."/>
            <person name="Henrissat B."/>
            <person name="Schoch C.L."/>
            <person name="Horwitz B.A."/>
            <person name="Barry K.W."/>
            <person name="Condon B.J."/>
            <person name="Copeland A.C."/>
            <person name="Dhillon B."/>
            <person name="Glaser F."/>
            <person name="Hesse C.N."/>
            <person name="Kosti I."/>
            <person name="LaButti K."/>
            <person name="Lindquist E.A."/>
            <person name="Lucas S."/>
            <person name="Salamov A.A."/>
            <person name="Bradshaw R.E."/>
            <person name="Ciuffetti L."/>
            <person name="Hamelin R.C."/>
            <person name="Kema G.H.J."/>
            <person name="Lawrence C."/>
            <person name="Scott J.A."/>
            <person name="Spatafora J.W."/>
            <person name="Turgeon B.G."/>
            <person name="de Wit P.J.G.M."/>
            <person name="Zhong S."/>
            <person name="Goodwin S.B."/>
            <person name="Grigoriev I.V."/>
        </authorList>
    </citation>
    <scope>NUCLEOTIDE SEQUENCE [LARGE SCALE GENOMIC DNA]</scope>
    <source>
        <strain evidence="5">ND90Pr / ATCC 201652</strain>
    </source>
</reference>
<feature type="region of interest" description="Disordered" evidence="2">
    <location>
        <begin position="227"/>
        <end position="257"/>
    </location>
</feature>
<feature type="compositionally biased region" description="Polar residues" evidence="2">
    <location>
        <begin position="519"/>
        <end position="529"/>
    </location>
</feature>
<name>M2RG37_COCSN</name>
<protein>
    <recommendedName>
        <fullName evidence="3">DUF8035 domain-containing protein</fullName>
    </recommendedName>
</protein>
<dbReference type="STRING" id="665912.M2RG37"/>
<gene>
    <name evidence="4" type="ORF">COCSADRAFT_35761</name>
</gene>
<evidence type="ECO:0000313" key="5">
    <source>
        <dbReference type="Proteomes" id="UP000016934"/>
    </source>
</evidence>
<organism evidence="4 5">
    <name type="scientific">Cochliobolus sativus (strain ND90Pr / ATCC 201652)</name>
    <name type="common">Common root rot and spot blotch fungus</name>
    <name type="synonym">Bipolaris sorokiniana</name>
    <dbReference type="NCBI Taxonomy" id="665912"/>
    <lineage>
        <taxon>Eukaryota</taxon>
        <taxon>Fungi</taxon>
        <taxon>Dikarya</taxon>
        <taxon>Ascomycota</taxon>
        <taxon>Pezizomycotina</taxon>
        <taxon>Dothideomycetes</taxon>
        <taxon>Pleosporomycetidae</taxon>
        <taxon>Pleosporales</taxon>
        <taxon>Pleosporineae</taxon>
        <taxon>Pleosporaceae</taxon>
        <taxon>Bipolaris</taxon>
    </lineage>
</organism>
<evidence type="ECO:0000256" key="2">
    <source>
        <dbReference type="SAM" id="MobiDB-lite"/>
    </source>
</evidence>
<dbReference type="OMA" id="DYKPQFS"/>
<dbReference type="Pfam" id="PF26118">
    <property type="entry name" value="DUF8035"/>
    <property type="match status" value="1"/>
</dbReference>
<feature type="region of interest" description="Disordered" evidence="2">
    <location>
        <begin position="1054"/>
        <end position="1183"/>
    </location>
</feature>
<feature type="compositionally biased region" description="Low complexity" evidence="2">
    <location>
        <begin position="482"/>
        <end position="492"/>
    </location>
</feature>
<reference evidence="5" key="2">
    <citation type="journal article" date="2013" name="PLoS Genet.">
        <title>Comparative genome structure, secondary metabolite, and effector coding capacity across Cochliobolus pathogens.</title>
        <authorList>
            <person name="Condon B.J."/>
            <person name="Leng Y."/>
            <person name="Wu D."/>
            <person name="Bushley K.E."/>
            <person name="Ohm R.A."/>
            <person name="Otillar R."/>
            <person name="Martin J."/>
            <person name="Schackwitz W."/>
            <person name="Grimwood J."/>
            <person name="MohdZainudin N."/>
            <person name="Xue C."/>
            <person name="Wang R."/>
            <person name="Manning V.A."/>
            <person name="Dhillon B."/>
            <person name="Tu Z.J."/>
            <person name="Steffenson B.J."/>
            <person name="Salamov A."/>
            <person name="Sun H."/>
            <person name="Lowry S."/>
            <person name="LaButti K."/>
            <person name="Han J."/>
            <person name="Copeland A."/>
            <person name="Lindquist E."/>
            <person name="Barry K."/>
            <person name="Schmutz J."/>
            <person name="Baker S.E."/>
            <person name="Ciuffetti L.M."/>
            <person name="Grigoriev I.V."/>
            <person name="Zhong S."/>
            <person name="Turgeon B.G."/>
        </authorList>
    </citation>
    <scope>NUCLEOTIDE SEQUENCE [LARGE SCALE GENOMIC DNA]</scope>
    <source>
        <strain evidence="5">ND90Pr / ATCC 201652</strain>
    </source>
</reference>
<evidence type="ECO:0000313" key="4">
    <source>
        <dbReference type="EMBL" id="EMD65724.1"/>
    </source>
</evidence>
<dbReference type="eggNOG" id="ENOG502T06K">
    <property type="taxonomic scope" value="Eukaryota"/>
</dbReference>
<feature type="compositionally biased region" description="Polar residues" evidence="2">
    <location>
        <begin position="456"/>
        <end position="467"/>
    </location>
</feature>
<feature type="compositionally biased region" description="Low complexity" evidence="2">
    <location>
        <begin position="1124"/>
        <end position="1138"/>
    </location>
</feature>
<dbReference type="RefSeq" id="XP_007698393.1">
    <property type="nucleotide sequence ID" value="XM_007700203.1"/>
</dbReference>
<feature type="region of interest" description="Disordered" evidence="2">
    <location>
        <begin position="716"/>
        <end position="742"/>
    </location>
</feature>
<feature type="compositionally biased region" description="Basic and acidic residues" evidence="2">
    <location>
        <begin position="414"/>
        <end position="434"/>
    </location>
</feature>
<feature type="domain" description="DUF8035" evidence="3">
    <location>
        <begin position="992"/>
        <end position="1040"/>
    </location>
</feature>
<dbReference type="KEGG" id="bsc:COCSADRAFT_35761"/>
<keyword evidence="5" id="KW-1185">Reference proteome</keyword>
<dbReference type="InterPro" id="IPR039327">
    <property type="entry name" value="CON7-like"/>
</dbReference>
<feature type="region of interest" description="Disordered" evidence="2">
    <location>
        <begin position="320"/>
        <end position="592"/>
    </location>
</feature>
<dbReference type="GeneID" id="19138511"/>